<dbReference type="EMBL" id="JAGIOH010000001">
    <property type="protein sequence ID" value="MBP2400899.1"/>
    <property type="molecule type" value="Genomic_DNA"/>
</dbReference>
<feature type="region of interest" description="Disordered" evidence="1">
    <location>
        <begin position="724"/>
        <end position="756"/>
    </location>
</feature>
<comment type="caution">
    <text evidence="2">The sequence shown here is derived from an EMBL/GenBank/DDBJ whole genome shotgun (WGS) entry which is preliminary data.</text>
</comment>
<feature type="region of interest" description="Disordered" evidence="1">
    <location>
        <begin position="1"/>
        <end position="62"/>
    </location>
</feature>
<accession>A0ABS4XWK4</accession>
<gene>
    <name evidence="2" type="ORF">JO379_000368</name>
</gene>
<protein>
    <submittedName>
        <fullName evidence="2">Uncharacterized protein</fullName>
    </submittedName>
</protein>
<evidence type="ECO:0000313" key="3">
    <source>
        <dbReference type="Proteomes" id="UP001519291"/>
    </source>
</evidence>
<dbReference type="Proteomes" id="UP001519291">
    <property type="component" value="Unassembled WGS sequence"/>
</dbReference>
<dbReference type="GeneID" id="91567253"/>
<name>A0ABS4XWK4_9ACTN</name>
<evidence type="ECO:0000256" key="1">
    <source>
        <dbReference type="SAM" id="MobiDB-lite"/>
    </source>
</evidence>
<proteinExistence type="predicted"/>
<dbReference type="RefSeq" id="WP_209513440.1">
    <property type="nucleotide sequence ID" value="NZ_JAGIOH010000001.1"/>
</dbReference>
<keyword evidence="3" id="KW-1185">Reference proteome</keyword>
<evidence type="ECO:0000313" key="2">
    <source>
        <dbReference type="EMBL" id="MBP2400899.1"/>
    </source>
</evidence>
<reference evidence="2 3" key="1">
    <citation type="submission" date="2021-03" db="EMBL/GenBank/DDBJ databases">
        <title>Sequencing the genomes of 1000 actinobacteria strains.</title>
        <authorList>
            <person name="Klenk H.-P."/>
        </authorList>
    </citation>
    <scope>NUCLEOTIDE SEQUENCE [LARGE SCALE GENOMIC DNA]</scope>
    <source>
        <strain evidence="2 3">DSM 41480</strain>
    </source>
</reference>
<sequence length="756" mass="81911">MNEPIPDQSVSDEAAPKPPVDHAHAPGPQATAQGDRELPAEPVRSQDGPSRELPKPRAQPYVPIATLTLPGRTPSIDTVGNLIVGPTGPINVSQTYEVRTAELLETVLVSREHVLADASYVEAEVWREVRRRAAGALAETSVVFLVAPRRHGATTFSLRLLAEATEEDVALQVVEPSWDRPLVSKLPVQRDSAYLLDFQDPERDRIDRSFLTGLEQHARNLGGIGSRLVITITPELWSHVAGQVPAGLAVVRLSSHPEADQVARAHLLARGHTSLTRYLDDPTVRDGIEAWTPARAVWLVDEMIRLAQEHARTAAEEGTALADHEDRLRSAIRELAQGWATILGSRFADSTRPGARGPATPHGHVAPLDVDDRCLSLALAVRGSGPVTRIQADAERLAGILAGAAVSGAPKNGERKGPVDLTHVLGGVGLRTRFENIGAEVRFGEARFTSPTYGDALLTHIWDQYHPLHERLIGWMVSCGEEDGRAAGDDPAVRAILGVLTYHQDDSQLAEVRRQAAALGKTQLATAVMAGAARDEHVGRRARQLLYTWAGQKDAKTQRLVVAVCRELLDDQPVPALTRLRRVADNRADEHVAADVLRTFKEVANVPRLTGWFAESVTAWQHQAGSGGSRAVNLGTLALMSVDAGNRPWLLTGAAPELDVTAALRELLADLDENAEVIDELTRWLRADGGTMHDQVLALFQDAVSDRVGFKALARLINELGKVRRPDGSDPGTQLRDILGDDPDLGEFPLRGTYPA</sequence>
<organism evidence="2 3">
    <name type="scientific">Streptomyces syringium</name>
    <dbReference type="NCBI Taxonomy" id="76729"/>
    <lineage>
        <taxon>Bacteria</taxon>
        <taxon>Bacillati</taxon>
        <taxon>Actinomycetota</taxon>
        <taxon>Actinomycetes</taxon>
        <taxon>Kitasatosporales</taxon>
        <taxon>Streptomycetaceae</taxon>
        <taxon>Streptomyces</taxon>
    </lineage>
</organism>